<organism evidence="5 6">
    <name type="scientific">[Bacillus] enclensis</name>
    <dbReference type="NCBI Taxonomy" id="1402860"/>
    <lineage>
        <taxon>Bacteria</taxon>
        <taxon>Bacillati</taxon>
        <taxon>Bacillota</taxon>
        <taxon>Bacilli</taxon>
        <taxon>Bacillales</taxon>
        <taxon>Bacillaceae</taxon>
        <taxon>Rossellomorea</taxon>
    </lineage>
</organism>
<dbReference type="InterPro" id="IPR001613">
    <property type="entry name" value="Flavin_amine_oxidase"/>
</dbReference>
<accession>A0A0V8HA87</accession>
<dbReference type="Gene3D" id="3.50.50.60">
    <property type="entry name" value="FAD/NAD(P)-binding domain"/>
    <property type="match status" value="1"/>
</dbReference>
<dbReference type="PRINTS" id="PR00757">
    <property type="entry name" value="AMINEOXDASEF"/>
</dbReference>
<dbReference type="InterPro" id="IPR050281">
    <property type="entry name" value="Flavin_monoamine_oxidase"/>
</dbReference>
<dbReference type="GO" id="GO:0001716">
    <property type="term" value="F:L-amino-acid oxidase activity"/>
    <property type="evidence" value="ECO:0007669"/>
    <property type="project" value="TreeGrafter"/>
</dbReference>
<dbReference type="EMBL" id="FMAU01000006">
    <property type="protein sequence ID" value="SCC29836.1"/>
    <property type="molecule type" value="Genomic_DNA"/>
</dbReference>
<feature type="domain" description="Amine oxidase" evidence="4">
    <location>
        <begin position="41"/>
        <end position="487"/>
    </location>
</feature>
<dbReference type="SUPFAM" id="SSF54373">
    <property type="entry name" value="FAD-linked reductases, C-terminal domain"/>
    <property type="match status" value="1"/>
</dbReference>
<reference evidence="6" key="1">
    <citation type="submission" date="2016-08" db="EMBL/GenBank/DDBJ databases">
        <authorList>
            <person name="Varghese N."/>
            <person name="Submissions Spin"/>
        </authorList>
    </citation>
    <scope>NUCLEOTIDE SEQUENCE [LARGE SCALE GENOMIC DNA]</scope>
    <source>
        <strain evidence="6">SGD-1123</strain>
    </source>
</reference>
<evidence type="ECO:0000256" key="3">
    <source>
        <dbReference type="PIRSR" id="PIRSR601613-1"/>
    </source>
</evidence>
<dbReference type="Pfam" id="PF01593">
    <property type="entry name" value="Amino_oxidase"/>
    <property type="match status" value="1"/>
</dbReference>
<dbReference type="PANTHER" id="PTHR10742">
    <property type="entry name" value="FLAVIN MONOAMINE OXIDASE"/>
    <property type="match status" value="1"/>
</dbReference>
<evidence type="ECO:0000256" key="1">
    <source>
        <dbReference type="ARBA" id="ARBA00001974"/>
    </source>
</evidence>
<sequence>MLTEVEGFNDLIYPDDLLSIIRNGFKHSSKPKKVLILGAGLAGLTAASLLKRAGHEVTVLEGNNRVGGRVYTVRKPFTSGNYIDFGAMRIPENHALVFEYIKRFNLPVNRFINSSPQDLIFANNVLTTKDEYKRNPDILGYPVEEHEKGKTAAELFLEATRPFLDLYMSSTPEEQKGLREEYSIYSMGDYLTSNPLGKPLSDSAIRKIGVMLGIEGFPGFSFIDILTDIIYPIFSEEISFYEITGGNDQLPRSFISELQNEIKLNRKVVKIIQKEDGVCVRTLNPHSGKRSSYTADYAIVTMPFTVFQFVDVVPHESISFNKWKAIREVNNVQAVKIGIEFKTRFWEKSGFGNAVTDSPLKFSYIPSHGIGSSGPGVMLASYSWGNDAVLWNSLPDEELVRVTLKDLAKIYGNIVYSEFIQAVWFNWGQNPYSAGCFTLFTPQQQKNFDKISREPEGRLHFAGEHTSSFHGWMEGAIESGVRTAYEIQHREDV</sequence>
<evidence type="ECO:0000256" key="2">
    <source>
        <dbReference type="ARBA" id="ARBA00023002"/>
    </source>
</evidence>
<name>A0A0V8HA87_9BACI</name>
<dbReference type="Gene3D" id="1.10.405.10">
    <property type="entry name" value="Guanine Nucleotide Dissociation Inhibitor, domain 1"/>
    <property type="match status" value="1"/>
</dbReference>
<dbReference type="InterPro" id="IPR036188">
    <property type="entry name" value="FAD/NAD-bd_sf"/>
</dbReference>
<feature type="binding site" evidence="3">
    <location>
        <position position="268"/>
    </location>
    <ligand>
        <name>FAD</name>
        <dbReference type="ChEBI" id="CHEBI:57692"/>
    </ligand>
</feature>
<dbReference type="Proteomes" id="UP000181997">
    <property type="component" value="Unassembled WGS sequence"/>
</dbReference>
<dbReference type="AlphaFoldDB" id="A0A0V8HA87"/>
<comment type="cofactor">
    <cofactor evidence="1">
        <name>FAD</name>
        <dbReference type="ChEBI" id="CHEBI:57692"/>
    </cofactor>
</comment>
<dbReference type="InterPro" id="IPR002937">
    <property type="entry name" value="Amino_oxidase"/>
</dbReference>
<feature type="binding site" evidence="3">
    <location>
        <position position="464"/>
    </location>
    <ligand>
        <name>FAD</name>
        <dbReference type="ChEBI" id="CHEBI:57692"/>
    </ligand>
</feature>
<dbReference type="RefSeq" id="WP_058299681.1">
    <property type="nucleotide sequence ID" value="NZ_FMAU01000006.1"/>
</dbReference>
<dbReference type="SUPFAM" id="SSF51905">
    <property type="entry name" value="FAD/NAD(P)-binding domain"/>
    <property type="match status" value="1"/>
</dbReference>
<dbReference type="PANTHER" id="PTHR10742:SF342">
    <property type="entry name" value="AMINE OXIDASE"/>
    <property type="match status" value="1"/>
</dbReference>
<protein>
    <submittedName>
        <fullName evidence="5">Monoamine oxidase</fullName>
    </submittedName>
</protein>
<evidence type="ECO:0000313" key="5">
    <source>
        <dbReference type="EMBL" id="SCC29836.1"/>
    </source>
</evidence>
<feature type="binding site" evidence="3">
    <location>
        <position position="89"/>
    </location>
    <ligand>
        <name>substrate</name>
    </ligand>
</feature>
<feature type="binding site" evidence="3">
    <location>
        <begin position="86"/>
        <end position="89"/>
    </location>
    <ligand>
        <name>FAD</name>
        <dbReference type="ChEBI" id="CHEBI:57692"/>
    </ligand>
</feature>
<keyword evidence="6" id="KW-1185">Reference proteome</keyword>
<evidence type="ECO:0000259" key="4">
    <source>
        <dbReference type="Pfam" id="PF01593"/>
    </source>
</evidence>
<gene>
    <name evidence="5" type="ORF">GA0061094_3791</name>
</gene>
<keyword evidence="2" id="KW-0560">Oxidoreductase</keyword>
<dbReference type="OrthoDB" id="25353at2"/>
<proteinExistence type="predicted"/>
<dbReference type="GO" id="GO:0009063">
    <property type="term" value="P:amino acid catabolic process"/>
    <property type="evidence" value="ECO:0007669"/>
    <property type="project" value="TreeGrafter"/>
</dbReference>
<evidence type="ECO:0000313" key="6">
    <source>
        <dbReference type="Proteomes" id="UP000181997"/>
    </source>
</evidence>
<dbReference type="Gene3D" id="3.90.660.10">
    <property type="match status" value="1"/>
</dbReference>